<gene>
    <name evidence="11" type="ORF">HGUI_02794</name>
</gene>
<evidence type="ECO:0000313" key="12">
    <source>
        <dbReference type="Proteomes" id="UP000183365"/>
    </source>
</evidence>
<evidence type="ECO:0000259" key="10">
    <source>
        <dbReference type="SMART" id="SM00891"/>
    </source>
</evidence>
<dbReference type="CDD" id="cd20078">
    <property type="entry name" value="XPF_nuclease_XPF_euk"/>
    <property type="match status" value="1"/>
</dbReference>
<dbReference type="GO" id="GO:0003684">
    <property type="term" value="F:damaged DNA binding"/>
    <property type="evidence" value="ECO:0007669"/>
    <property type="project" value="TreeGrafter"/>
</dbReference>
<dbReference type="PANTHER" id="PTHR10150">
    <property type="entry name" value="DNA REPAIR ENDONUCLEASE XPF"/>
    <property type="match status" value="1"/>
</dbReference>
<dbReference type="SUPFAM" id="SSF52980">
    <property type="entry name" value="Restriction endonuclease-like"/>
    <property type="match status" value="1"/>
</dbReference>
<evidence type="ECO:0000256" key="3">
    <source>
        <dbReference type="ARBA" id="ARBA00022722"/>
    </source>
</evidence>
<organism evidence="11 12">
    <name type="scientific">Hanseniaspora guilliermondii</name>
    <dbReference type="NCBI Taxonomy" id="56406"/>
    <lineage>
        <taxon>Eukaryota</taxon>
        <taxon>Fungi</taxon>
        <taxon>Dikarya</taxon>
        <taxon>Ascomycota</taxon>
        <taxon>Saccharomycotina</taxon>
        <taxon>Saccharomycetes</taxon>
        <taxon>Saccharomycodales</taxon>
        <taxon>Saccharomycodaceae</taxon>
        <taxon>Hanseniaspora</taxon>
    </lineage>
</organism>
<evidence type="ECO:0000256" key="9">
    <source>
        <dbReference type="ARBA" id="ARBA00023242"/>
    </source>
</evidence>
<protein>
    <recommendedName>
        <fullName evidence="10">ERCC4 domain-containing protein</fullName>
    </recommendedName>
</protein>
<keyword evidence="12" id="KW-1185">Reference proteome</keyword>
<evidence type="ECO:0000256" key="6">
    <source>
        <dbReference type="ARBA" id="ARBA00022801"/>
    </source>
</evidence>
<dbReference type="Pfam" id="PF02732">
    <property type="entry name" value="ERCC4"/>
    <property type="match status" value="1"/>
</dbReference>
<evidence type="ECO:0000256" key="7">
    <source>
        <dbReference type="ARBA" id="ARBA00023125"/>
    </source>
</evidence>
<evidence type="ECO:0000256" key="4">
    <source>
        <dbReference type="ARBA" id="ARBA00022759"/>
    </source>
</evidence>
<dbReference type="GO" id="GO:0000712">
    <property type="term" value="P:resolution of meiotic recombination intermediates"/>
    <property type="evidence" value="ECO:0007669"/>
    <property type="project" value="TreeGrafter"/>
</dbReference>
<dbReference type="VEuPathDB" id="FungiDB:HGUI_02794"/>
<keyword evidence="3" id="KW-0540">Nuclease</keyword>
<keyword evidence="4" id="KW-0255">Endonuclease</keyword>
<comment type="similarity">
    <text evidence="2">Belongs to the XPF family.</text>
</comment>
<dbReference type="InterPro" id="IPR011335">
    <property type="entry name" value="Restrct_endonuc-II-like"/>
</dbReference>
<accession>A0A1L0B2H1</accession>
<dbReference type="GO" id="GO:0000736">
    <property type="term" value="P:double-strand break repair via single-strand annealing, removal of nonhomologous ends"/>
    <property type="evidence" value="ECO:0007669"/>
    <property type="project" value="TreeGrafter"/>
</dbReference>
<dbReference type="Gene3D" id="3.40.50.10130">
    <property type="match status" value="1"/>
</dbReference>
<dbReference type="AlphaFoldDB" id="A0A1L0B2H1"/>
<keyword evidence="6" id="KW-0378">Hydrolase</keyword>
<dbReference type="EMBL" id="FQNF01000056">
    <property type="protein sequence ID" value="SGZ40594.1"/>
    <property type="molecule type" value="Genomic_DNA"/>
</dbReference>
<dbReference type="FunFam" id="3.40.50.10130:FF:000002">
    <property type="entry name" value="DNA repair endonuclease XPF"/>
    <property type="match status" value="1"/>
</dbReference>
<dbReference type="InterPro" id="IPR006166">
    <property type="entry name" value="ERCC4_domain"/>
</dbReference>
<evidence type="ECO:0000313" key="11">
    <source>
        <dbReference type="EMBL" id="SGZ40594.1"/>
    </source>
</evidence>
<dbReference type="GO" id="GO:0000110">
    <property type="term" value="C:nucleotide-excision repair factor 1 complex"/>
    <property type="evidence" value="ECO:0007669"/>
    <property type="project" value="TreeGrafter"/>
</dbReference>
<dbReference type="InterPro" id="IPR047520">
    <property type="entry name" value="XPF_nuclease"/>
</dbReference>
<dbReference type="PANTHER" id="PTHR10150:SF0">
    <property type="entry name" value="DNA REPAIR ENDONUCLEASE XPF"/>
    <property type="match status" value="1"/>
</dbReference>
<dbReference type="GO" id="GO:1901255">
    <property type="term" value="P:nucleotide-excision repair involved in interstrand cross-link repair"/>
    <property type="evidence" value="ECO:0007669"/>
    <property type="project" value="TreeGrafter"/>
</dbReference>
<keyword evidence="7" id="KW-0238">DNA-binding</keyword>
<keyword evidence="8" id="KW-0234">DNA repair</keyword>
<feature type="domain" description="ERCC4" evidence="10">
    <location>
        <begin position="729"/>
        <end position="810"/>
    </location>
</feature>
<evidence type="ECO:0000256" key="2">
    <source>
        <dbReference type="ARBA" id="ARBA00010015"/>
    </source>
</evidence>
<keyword evidence="5" id="KW-0227">DNA damage</keyword>
<dbReference type="GO" id="GO:0000014">
    <property type="term" value="F:single-stranded DNA endodeoxyribonuclease activity"/>
    <property type="evidence" value="ECO:0007669"/>
    <property type="project" value="TreeGrafter"/>
</dbReference>
<sequence>MNIPKQNGPCKVTLSITLDYQYQILQEMIILQNCMLILCKGLDLYLIISNLLFLLSIGNDNKKPFILIINSDPSIDDQIVSNFKELILNNSSSEFIKDLKLPIKMDNILTNKRESFYKTLYAQGGLLSVSPTILIVDILNGIIDLNKVTGLFIIKADLLIEQPFNNIVFIVEHFKKNNNWGFVKCISENVNNFLNLEQPLVTASKTFFIDRYLIYPRFHETIMNDLNYMNNSTSSLIEVKIPPTQLMLTLQHSISDMINKCINELIVSIKNLKSIDPTLNFINDFQEEKTILIQTRHHSDNLDPELQDKLKNSIKLNYLNDNFIKYLNMKLEPYEHLLSSTSRNLRKDINQLREFIFQIYTLDAVEFYRRLKHVIDMSNNHEQTSLWILTQEANTVINAAKKRLIDNNKSDKFVLELQPKWVQLKNIIKECEEEKRDKNDNSPILVMCQDLSTLYQIKKIISNDNLKKFMKNKLKLVIYEQKLQEKTLKNTKNNYDQTDDIQLSTTFTKNPLNVQTKIKYDPNKRRRMRSEESISHVQNLWKNGGDGDINLNDVVIPENEEEILIAEDGSLFEVDEIPDINIEEAILGFLRPNDSILVCKYGSEESQNVLNTLQPRYVILYEPNLEFIRKLDLYKQIHRNTKIFMLYYRDTIEEQNHLTQLKREKKAFVKLLKEKNSIPKFFMDYTSQVLRTDQDGIAGDISSFDYIVKEKNYRNASENSNKIIKKPPTVIIDTREFRSPLPGLLSRLGNIIVKPAFLVVGDYILTPEIAVERKSIPDLTNSLKNKKLHKQLRSMKKHYKRVVLLIEFQFGERFRLQDYGDMKVMDQLCQLVMELPFVRVIWSNSPLQTVNIFLSLKSGQFEPDYDEAIGKKKTTTTLSTKASSFQSKLFIEDNDEDHNSIVPVPAEEDIYNDQDTNNDIDIKDVVYNFAEISQLQAYDVVNHFKTWDKLVSGLDELNNVLDADSDIIEKIKSRIKSLTE</sequence>
<reference evidence="12" key="1">
    <citation type="submission" date="2016-11" db="EMBL/GenBank/DDBJ databases">
        <authorList>
            <person name="Guldener U."/>
        </authorList>
    </citation>
    <scope>NUCLEOTIDE SEQUENCE [LARGE SCALE GENOMIC DNA]</scope>
</reference>
<dbReference type="Proteomes" id="UP000183365">
    <property type="component" value="Unassembled WGS sequence"/>
</dbReference>
<comment type="subcellular location">
    <subcellularLocation>
        <location evidence="1">Nucleus</location>
    </subcellularLocation>
</comment>
<name>A0A1L0B2H1_9ASCO</name>
<proteinExistence type="inferred from homology"/>
<evidence type="ECO:0000256" key="8">
    <source>
        <dbReference type="ARBA" id="ARBA00023204"/>
    </source>
</evidence>
<evidence type="ECO:0000256" key="5">
    <source>
        <dbReference type="ARBA" id="ARBA00022763"/>
    </source>
</evidence>
<dbReference type="GO" id="GO:0000724">
    <property type="term" value="P:double-strand break repair via homologous recombination"/>
    <property type="evidence" value="ECO:0007669"/>
    <property type="project" value="TreeGrafter"/>
</dbReference>
<dbReference type="OrthoDB" id="361020at2759"/>
<keyword evidence="9" id="KW-0539">Nucleus</keyword>
<dbReference type="GO" id="GO:0003697">
    <property type="term" value="F:single-stranded DNA binding"/>
    <property type="evidence" value="ECO:0007669"/>
    <property type="project" value="TreeGrafter"/>
</dbReference>
<evidence type="ECO:0000256" key="1">
    <source>
        <dbReference type="ARBA" id="ARBA00004123"/>
    </source>
</evidence>
<dbReference type="SMART" id="SM00891">
    <property type="entry name" value="ERCC4"/>
    <property type="match status" value="1"/>
</dbReference>